<dbReference type="Proteomes" id="UP000636709">
    <property type="component" value="Unassembled WGS sequence"/>
</dbReference>
<sequence>MQRCLQHFAFRPSHFCETNPQSTENRSSEPVSSPEPIPTTADTAGCGCADPATPFLLFPIFSPLPPTDSPGDDDKEGDRIYPLFSEAVGGAAGLYPLGAPSVGNDEEEVLEGGLIKELRRETSAKKRLDMDETMVGTAARTEAKGNRSKRKKRSKKNVESPFPIHPSRNSWSCLLYITDFRSNITIEDDDSASDPFYAQYVTDAAVWLAGWFELQEERSP</sequence>
<feature type="compositionally biased region" description="Polar residues" evidence="1">
    <location>
        <begin position="16"/>
        <end position="25"/>
    </location>
</feature>
<feature type="region of interest" description="Disordered" evidence="1">
    <location>
        <begin position="15"/>
        <end position="45"/>
    </location>
</feature>
<comment type="caution">
    <text evidence="2">The sequence shown here is derived from an EMBL/GenBank/DDBJ whole genome shotgun (WGS) entry which is preliminary data.</text>
</comment>
<dbReference type="AlphaFoldDB" id="A0A835EDJ7"/>
<gene>
    <name evidence="2" type="ORF">HU200_043910</name>
</gene>
<dbReference type="EMBL" id="JACEFO010002082">
    <property type="protein sequence ID" value="KAF8685982.1"/>
    <property type="molecule type" value="Genomic_DNA"/>
</dbReference>
<accession>A0A835EDJ7</accession>
<evidence type="ECO:0000313" key="3">
    <source>
        <dbReference type="Proteomes" id="UP000636709"/>
    </source>
</evidence>
<keyword evidence="3" id="KW-1185">Reference proteome</keyword>
<evidence type="ECO:0000256" key="1">
    <source>
        <dbReference type="SAM" id="MobiDB-lite"/>
    </source>
</evidence>
<organism evidence="2 3">
    <name type="scientific">Digitaria exilis</name>
    <dbReference type="NCBI Taxonomy" id="1010633"/>
    <lineage>
        <taxon>Eukaryota</taxon>
        <taxon>Viridiplantae</taxon>
        <taxon>Streptophyta</taxon>
        <taxon>Embryophyta</taxon>
        <taxon>Tracheophyta</taxon>
        <taxon>Spermatophyta</taxon>
        <taxon>Magnoliopsida</taxon>
        <taxon>Liliopsida</taxon>
        <taxon>Poales</taxon>
        <taxon>Poaceae</taxon>
        <taxon>PACMAD clade</taxon>
        <taxon>Panicoideae</taxon>
        <taxon>Panicodae</taxon>
        <taxon>Paniceae</taxon>
        <taxon>Anthephorinae</taxon>
        <taxon>Digitaria</taxon>
    </lineage>
</organism>
<evidence type="ECO:0000313" key="2">
    <source>
        <dbReference type="EMBL" id="KAF8685982.1"/>
    </source>
</evidence>
<feature type="compositionally biased region" description="Basic residues" evidence="1">
    <location>
        <begin position="146"/>
        <end position="155"/>
    </location>
</feature>
<reference evidence="2" key="1">
    <citation type="submission" date="2020-07" db="EMBL/GenBank/DDBJ databases">
        <title>Genome sequence and genetic diversity analysis of an under-domesticated orphan crop, white fonio (Digitaria exilis).</title>
        <authorList>
            <person name="Bennetzen J.L."/>
            <person name="Chen S."/>
            <person name="Ma X."/>
            <person name="Wang X."/>
            <person name="Yssel A.E.J."/>
            <person name="Chaluvadi S.R."/>
            <person name="Johnson M."/>
            <person name="Gangashetty P."/>
            <person name="Hamidou F."/>
            <person name="Sanogo M.D."/>
            <person name="Zwaenepoel A."/>
            <person name="Wallace J."/>
            <person name="Van De Peer Y."/>
            <person name="Van Deynze A."/>
        </authorList>
    </citation>
    <scope>NUCLEOTIDE SEQUENCE</scope>
    <source>
        <tissue evidence="2">Leaves</tissue>
    </source>
</reference>
<protein>
    <submittedName>
        <fullName evidence="2">Uncharacterized protein</fullName>
    </submittedName>
</protein>
<feature type="region of interest" description="Disordered" evidence="1">
    <location>
        <begin position="138"/>
        <end position="162"/>
    </location>
</feature>
<proteinExistence type="predicted"/>
<name>A0A835EDJ7_9POAL</name>